<accession>A0A317SS11</accession>
<sequence>MHVYRASKDGQDIEQSFGATLLPDPDVDRGDPKEFGVTIEDLLGDSLPKGQDPGDCIMFCLDGLQEFISRSIPSTERVRAAKRAKKLTVKAGVWEEEERFAQSKRRCPNPSGA</sequence>
<dbReference type="Proteomes" id="UP000246991">
    <property type="component" value="Unassembled WGS sequence"/>
</dbReference>
<gene>
    <name evidence="2" type="ORF">C7212DRAFT_343573</name>
</gene>
<name>A0A317SS11_9PEZI</name>
<evidence type="ECO:0000256" key="1">
    <source>
        <dbReference type="SAM" id="MobiDB-lite"/>
    </source>
</evidence>
<feature type="compositionally biased region" description="Basic and acidic residues" evidence="1">
    <location>
        <begin position="1"/>
        <end position="11"/>
    </location>
</feature>
<dbReference type="OrthoDB" id="10386485at2759"/>
<reference evidence="2 3" key="1">
    <citation type="submission" date="2018-03" db="EMBL/GenBank/DDBJ databases">
        <title>Genomes of Pezizomycetes fungi and the evolution of truffles.</title>
        <authorList>
            <person name="Murat C."/>
            <person name="Payen T."/>
            <person name="Noel B."/>
            <person name="Kuo A."/>
            <person name="Martin F.M."/>
        </authorList>
    </citation>
    <scope>NUCLEOTIDE SEQUENCE [LARGE SCALE GENOMIC DNA]</scope>
    <source>
        <strain evidence="2">091103-1</strain>
    </source>
</reference>
<comment type="caution">
    <text evidence="2">The sequence shown here is derived from an EMBL/GenBank/DDBJ whole genome shotgun (WGS) entry which is preliminary data.</text>
</comment>
<dbReference type="AlphaFoldDB" id="A0A317SS11"/>
<feature type="region of interest" description="Disordered" evidence="1">
    <location>
        <begin position="1"/>
        <end position="33"/>
    </location>
</feature>
<proteinExistence type="predicted"/>
<dbReference type="EMBL" id="PYWC01000034">
    <property type="protein sequence ID" value="PWW76377.1"/>
    <property type="molecule type" value="Genomic_DNA"/>
</dbReference>
<evidence type="ECO:0000313" key="3">
    <source>
        <dbReference type="Proteomes" id="UP000246991"/>
    </source>
</evidence>
<evidence type="ECO:0000313" key="2">
    <source>
        <dbReference type="EMBL" id="PWW76377.1"/>
    </source>
</evidence>
<organism evidence="2 3">
    <name type="scientific">Tuber magnatum</name>
    <name type="common">white Piedmont truffle</name>
    <dbReference type="NCBI Taxonomy" id="42249"/>
    <lineage>
        <taxon>Eukaryota</taxon>
        <taxon>Fungi</taxon>
        <taxon>Dikarya</taxon>
        <taxon>Ascomycota</taxon>
        <taxon>Pezizomycotina</taxon>
        <taxon>Pezizomycetes</taxon>
        <taxon>Pezizales</taxon>
        <taxon>Tuberaceae</taxon>
        <taxon>Tuber</taxon>
    </lineage>
</organism>
<protein>
    <submittedName>
        <fullName evidence="2">Uncharacterized protein</fullName>
    </submittedName>
</protein>
<keyword evidence="3" id="KW-1185">Reference proteome</keyword>